<protein>
    <submittedName>
        <fullName evidence="2">Uncharacterized protein</fullName>
    </submittedName>
</protein>
<sequence length="442" mass="48035">MLTTDIEVEGVSWTGGARRQDDTAQDIGMAAPRHITQNLPLRKHPTRSADALNDPGFVTTESASSQNHRSKSNVGRSARRDQRCIRRMTPPCAFRDAFRTRSATSMEVQAGMRKDRKACILLTAFKIMPRSCSPSGVDDVSKGRPGTAFPREVLHTDVSMGRRKRRRRGGRWEPDLTKRRKRTLTLCDAPAPPSPTPKPAFHAIVCISTPIASCAPTAYRGALAHPLASYTSQHARNPASPRVIHSPIRPAKARGAAPPVPPKPLNDDRHCTGAATKTANPAPGFPPPSSRLALPPIPPPPRPSSPISSHRRPPRLVNPHHSHAPLDRRHPWNASTPKTLSAHRTSVVVKAPGDTADMDAARPHARSREAVTHPVVKEPDTADCMRVGTGRDPRHPTPPARRTKPTPPSCGRRTDAGMATIARASHSRRSRRARASAAGEYS</sequence>
<comment type="caution">
    <text evidence="2">The sequence shown here is derived from an EMBL/GenBank/DDBJ whole genome shotgun (WGS) entry which is preliminary data.</text>
</comment>
<feature type="region of interest" description="Disordered" evidence="1">
    <location>
        <begin position="233"/>
        <end position="442"/>
    </location>
</feature>
<feature type="compositionally biased region" description="Pro residues" evidence="1">
    <location>
        <begin position="283"/>
        <end position="304"/>
    </location>
</feature>
<dbReference type="Proteomes" id="UP001362999">
    <property type="component" value="Unassembled WGS sequence"/>
</dbReference>
<feature type="compositionally biased region" description="Polar residues" evidence="1">
    <location>
        <begin position="59"/>
        <end position="75"/>
    </location>
</feature>
<evidence type="ECO:0000256" key="1">
    <source>
        <dbReference type="SAM" id="MobiDB-lite"/>
    </source>
</evidence>
<evidence type="ECO:0000313" key="2">
    <source>
        <dbReference type="EMBL" id="KAK6996296.1"/>
    </source>
</evidence>
<accession>A0AAV9ZYU7</accession>
<feature type="compositionally biased region" description="Basic residues" evidence="1">
    <location>
        <begin position="309"/>
        <end position="323"/>
    </location>
</feature>
<feature type="compositionally biased region" description="Basic residues" evidence="1">
    <location>
        <begin position="425"/>
        <end position="434"/>
    </location>
</feature>
<keyword evidence="3" id="KW-1185">Reference proteome</keyword>
<name>A0AAV9ZYU7_9AGAR</name>
<dbReference type="EMBL" id="JAWWNJ010000098">
    <property type="protein sequence ID" value="KAK6996296.1"/>
    <property type="molecule type" value="Genomic_DNA"/>
</dbReference>
<dbReference type="AlphaFoldDB" id="A0AAV9ZYU7"/>
<feature type="region of interest" description="Disordered" evidence="1">
    <location>
        <begin position="1"/>
        <end position="83"/>
    </location>
</feature>
<proteinExistence type="predicted"/>
<feature type="region of interest" description="Disordered" evidence="1">
    <location>
        <begin position="159"/>
        <end position="178"/>
    </location>
</feature>
<evidence type="ECO:0000313" key="3">
    <source>
        <dbReference type="Proteomes" id="UP001362999"/>
    </source>
</evidence>
<gene>
    <name evidence="2" type="ORF">R3P38DRAFT_3628946</name>
</gene>
<reference evidence="2 3" key="1">
    <citation type="journal article" date="2024" name="J Genomics">
        <title>Draft genome sequencing and assembly of Favolaschia claudopus CIRM-BRFM 2984 isolated from oak limbs.</title>
        <authorList>
            <person name="Navarro D."/>
            <person name="Drula E."/>
            <person name="Chaduli D."/>
            <person name="Cazenave R."/>
            <person name="Ahrendt S."/>
            <person name="Wang J."/>
            <person name="Lipzen A."/>
            <person name="Daum C."/>
            <person name="Barry K."/>
            <person name="Grigoriev I.V."/>
            <person name="Favel A."/>
            <person name="Rosso M.N."/>
            <person name="Martin F."/>
        </authorList>
    </citation>
    <scope>NUCLEOTIDE SEQUENCE [LARGE SCALE GENOMIC DNA]</scope>
    <source>
        <strain evidence="2 3">CIRM-BRFM 2984</strain>
    </source>
</reference>
<feature type="compositionally biased region" description="Polar residues" evidence="1">
    <location>
        <begin position="333"/>
        <end position="344"/>
    </location>
</feature>
<organism evidence="2 3">
    <name type="scientific">Favolaschia claudopus</name>
    <dbReference type="NCBI Taxonomy" id="2862362"/>
    <lineage>
        <taxon>Eukaryota</taxon>
        <taxon>Fungi</taxon>
        <taxon>Dikarya</taxon>
        <taxon>Basidiomycota</taxon>
        <taxon>Agaricomycotina</taxon>
        <taxon>Agaricomycetes</taxon>
        <taxon>Agaricomycetidae</taxon>
        <taxon>Agaricales</taxon>
        <taxon>Marasmiineae</taxon>
        <taxon>Mycenaceae</taxon>
        <taxon>Favolaschia</taxon>
    </lineage>
</organism>
<feature type="compositionally biased region" description="Basic and acidic residues" evidence="1">
    <location>
        <begin position="359"/>
        <end position="380"/>
    </location>
</feature>